<dbReference type="GeneID" id="93196232"/>
<dbReference type="PATRIC" id="fig|35818.10.peg.824"/>
<feature type="transmembrane region" description="Helical" evidence="6">
    <location>
        <begin position="28"/>
        <end position="57"/>
    </location>
</feature>
<comment type="subcellular location">
    <subcellularLocation>
        <location evidence="1">Cell membrane</location>
        <topology evidence="1">Multi-pass membrane protein</topology>
    </subcellularLocation>
</comment>
<dbReference type="STRING" id="35818.HPU229336_04015"/>
<dbReference type="AlphaFoldDB" id="A0A0N1E811"/>
<reference evidence="9 12" key="2">
    <citation type="submission" date="2018-06" db="EMBL/GenBank/DDBJ databases">
        <authorList>
            <consortium name="Pathogen Informatics"/>
            <person name="Doyle S."/>
        </authorList>
    </citation>
    <scope>NUCLEOTIDE SEQUENCE [LARGE SCALE GENOMIC DNA]</scope>
    <source>
        <strain evidence="9 12">NCTC13156</strain>
    </source>
</reference>
<evidence type="ECO:0000256" key="2">
    <source>
        <dbReference type="ARBA" id="ARBA00022475"/>
    </source>
</evidence>
<reference evidence="10 11" key="1">
    <citation type="submission" date="2014-06" db="EMBL/GenBank/DDBJ databases">
        <title>Helicobacter pullorum isolates in fresh chicken meat - phenotypic and genotypic features.</title>
        <authorList>
            <person name="Borges V."/>
            <person name="Santos A."/>
            <person name="Correia C.B."/>
            <person name="Saraiva M."/>
            <person name="Menard A."/>
            <person name="Vieira L."/>
            <person name="Sampaio D.A."/>
            <person name="Gomes J.P."/>
            <person name="Oleastro M."/>
        </authorList>
    </citation>
    <scope>NUCLEOTIDE SEQUENCE [LARGE SCALE GENOMIC DNA]</scope>
    <source>
        <strain evidence="8 11">229334/12</strain>
        <strain evidence="7 10">229336/12</strain>
    </source>
</reference>
<sequence length="281" mass="33011">MKLYFLDKIKEKMILLSKHLYIFLKGDLLYFAASLSFYTIFALLPMLLIVFSLVAALPEFKEYLESFKNLVITNFLPTYSDVFLEYMDSFLANSTKLGGMGLFYAFVTSILFFKNYQFIAGKIFHTKPRGFWDSLAVYWTCMTLFPVGILFSIYLSAKAYAYLDILGYKDFMLWLFRITPYLVTWAIFFVLFKISANVYISTKNTLLSSLFTALLWSLCKWGFVYYVFYNKAYLTLYGSFSILLFLFIWVYLSWAILLFGMSLSRGINEVFIKELEKEIQE</sequence>
<dbReference type="NCBIfam" id="TIGR00765">
    <property type="entry name" value="yihY_not_rbn"/>
    <property type="match status" value="1"/>
</dbReference>
<evidence type="ECO:0000256" key="4">
    <source>
        <dbReference type="ARBA" id="ARBA00022989"/>
    </source>
</evidence>
<feature type="transmembrane region" description="Helical" evidence="6">
    <location>
        <begin position="135"/>
        <end position="154"/>
    </location>
</feature>
<evidence type="ECO:0000313" key="8">
    <source>
        <dbReference type="EMBL" id="KPH55190.1"/>
    </source>
</evidence>
<dbReference type="PANTHER" id="PTHR30213:SF0">
    <property type="entry name" value="UPF0761 MEMBRANE PROTEIN YIHY"/>
    <property type="match status" value="1"/>
</dbReference>
<keyword evidence="3 6" id="KW-0812">Transmembrane</keyword>
<dbReference type="RefSeq" id="WP_005022551.1">
    <property type="nucleotide sequence ID" value="NZ_CABKNZ010000041.1"/>
</dbReference>
<dbReference type="Proteomes" id="UP000037997">
    <property type="component" value="Unassembled WGS sequence"/>
</dbReference>
<proteinExistence type="predicted"/>
<keyword evidence="4 6" id="KW-1133">Transmembrane helix</keyword>
<evidence type="ECO:0000313" key="10">
    <source>
        <dbReference type="Proteomes" id="UP000037800"/>
    </source>
</evidence>
<dbReference type="EMBL" id="UGJF01000001">
    <property type="protein sequence ID" value="STQ88293.1"/>
    <property type="molecule type" value="Genomic_DNA"/>
</dbReference>
<accession>A0A0N1E811</accession>
<dbReference type="PIRSF" id="PIRSF035875">
    <property type="entry name" value="RNase_BN"/>
    <property type="match status" value="1"/>
</dbReference>
<feature type="transmembrane region" description="Helical" evidence="6">
    <location>
        <begin position="97"/>
        <end position="114"/>
    </location>
</feature>
<dbReference type="EC" id="3.1.11.-" evidence="9"/>
<evidence type="ECO:0000256" key="3">
    <source>
        <dbReference type="ARBA" id="ARBA00022692"/>
    </source>
</evidence>
<dbReference type="GO" id="GO:0005886">
    <property type="term" value="C:plasma membrane"/>
    <property type="evidence" value="ECO:0007669"/>
    <property type="project" value="UniProtKB-SubCell"/>
</dbReference>
<keyword evidence="9" id="KW-0378">Hydrolase</keyword>
<organism evidence="8 11">
    <name type="scientific">Helicobacter pullorum</name>
    <dbReference type="NCBI Taxonomy" id="35818"/>
    <lineage>
        <taxon>Bacteria</taxon>
        <taxon>Pseudomonadati</taxon>
        <taxon>Campylobacterota</taxon>
        <taxon>Epsilonproteobacteria</taxon>
        <taxon>Campylobacterales</taxon>
        <taxon>Helicobacteraceae</taxon>
        <taxon>Helicobacter</taxon>
    </lineage>
</organism>
<evidence type="ECO:0000313" key="12">
    <source>
        <dbReference type="Proteomes" id="UP000255269"/>
    </source>
</evidence>
<dbReference type="EMBL" id="JNOC01000051">
    <property type="protein sequence ID" value="KPH55190.1"/>
    <property type="molecule type" value="Genomic_DNA"/>
</dbReference>
<dbReference type="EMBL" id="JNUR01000028">
    <property type="protein sequence ID" value="KPH50170.1"/>
    <property type="molecule type" value="Genomic_DNA"/>
</dbReference>
<evidence type="ECO:0000313" key="7">
    <source>
        <dbReference type="EMBL" id="KPH50170.1"/>
    </source>
</evidence>
<feature type="transmembrane region" description="Helical" evidence="6">
    <location>
        <begin position="234"/>
        <end position="259"/>
    </location>
</feature>
<feature type="transmembrane region" description="Helical" evidence="6">
    <location>
        <begin position="206"/>
        <end position="228"/>
    </location>
</feature>
<gene>
    <name evidence="9" type="primary">rbn</name>
    <name evidence="8" type="ORF">HPU229334_09605</name>
    <name evidence="7" type="ORF">HPU229336_04015</name>
    <name evidence="9" type="ORF">NCTC13156_01130</name>
</gene>
<feature type="transmembrane region" description="Helical" evidence="6">
    <location>
        <begin position="174"/>
        <end position="194"/>
    </location>
</feature>
<evidence type="ECO:0000256" key="6">
    <source>
        <dbReference type="SAM" id="Phobius"/>
    </source>
</evidence>
<dbReference type="GO" id="GO:0016787">
    <property type="term" value="F:hydrolase activity"/>
    <property type="evidence" value="ECO:0007669"/>
    <property type="project" value="UniProtKB-KW"/>
</dbReference>
<evidence type="ECO:0000313" key="11">
    <source>
        <dbReference type="Proteomes" id="UP000037997"/>
    </source>
</evidence>
<dbReference type="Pfam" id="PF03631">
    <property type="entry name" value="Virul_fac_BrkB"/>
    <property type="match status" value="1"/>
</dbReference>
<name>A0A0N1E811_9HELI</name>
<keyword evidence="2" id="KW-1003">Cell membrane</keyword>
<keyword evidence="5 6" id="KW-0472">Membrane</keyword>
<dbReference type="PANTHER" id="PTHR30213">
    <property type="entry name" value="INNER MEMBRANE PROTEIN YHJD"/>
    <property type="match status" value="1"/>
</dbReference>
<dbReference type="InterPro" id="IPR017039">
    <property type="entry name" value="Virul_fac_BrkB"/>
</dbReference>
<protein>
    <submittedName>
        <fullName evidence="8 9">Ribonuclease BN</fullName>
        <ecNumber evidence="9">3.1.11.-</ecNumber>
    </submittedName>
</protein>
<evidence type="ECO:0000256" key="5">
    <source>
        <dbReference type="ARBA" id="ARBA00023136"/>
    </source>
</evidence>
<dbReference type="Proteomes" id="UP000255269">
    <property type="component" value="Unassembled WGS sequence"/>
</dbReference>
<evidence type="ECO:0000256" key="1">
    <source>
        <dbReference type="ARBA" id="ARBA00004651"/>
    </source>
</evidence>
<evidence type="ECO:0000313" key="9">
    <source>
        <dbReference type="EMBL" id="STQ88293.1"/>
    </source>
</evidence>
<dbReference type="Proteomes" id="UP000037800">
    <property type="component" value="Unassembled WGS sequence"/>
</dbReference>